<proteinExistence type="predicted"/>
<evidence type="ECO:0000313" key="3">
    <source>
        <dbReference type="Proteomes" id="UP000800096"/>
    </source>
</evidence>
<keyword evidence="3" id="KW-1185">Reference proteome</keyword>
<evidence type="ECO:0000256" key="1">
    <source>
        <dbReference type="SAM" id="MobiDB-lite"/>
    </source>
</evidence>
<feature type="region of interest" description="Disordered" evidence="1">
    <location>
        <begin position="1"/>
        <end position="53"/>
    </location>
</feature>
<dbReference type="EMBL" id="ML979138">
    <property type="protein sequence ID" value="KAF1913639.1"/>
    <property type="molecule type" value="Genomic_DNA"/>
</dbReference>
<organism evidence="2 3">
    <name type="scientific">Ampelomyces quisqualis</name>
    <name type="common">Powdery mildew agent</name>
    <dbReference type="NCBI Taxonomy" id="50730"/>
    <lineage>
        <taxon>Eukaryota</taxon>
        <taxon>Fungi</taxon>
        <taxon>Dikarya</taxon>
        <taxon>Ascomycota</taxon>
        <taxon>Pezizomycotina</taxon>
        <taxon>Dothideomycetes</taxon>
        <taxon>Pleosporomycetidae</taxon>
        <taxon>Pleosporales</taxon>
        <taxon>Pleosporineae</taxon>
        <taxon>Phaeosphaeriaceae</taxon>
        <taxon>Ampelomyces</taxon>
    </lineage>
</organism>
<feature type="non-terminal residue" evidence="2">
    <location>
        <position position="1"/>
    </location>
</feature>
<feature type="compositionally biased region" description="Basic and acidic residues" evidence="1">
    <location>
        <begin position="1"/>
        <end position="14"/>
    </location>
</feature>
<evidence type="ECO:0000313" key="2">
    <source>
        <dbReference type="EMBL" id="KAF1913639.1"/>
    </source>
</evidence>
<gene>
    <name evidence="2" type="ORF">BDU57DRAFT_502300</name>
</gene>
<accession>A0A6A5QE38</accession>
<name>A0A6A5QE38_AMPQU</name>
<reference evidence="2" key="1">
    <citation type="journal article" date="2020" name="Stud. Mycol.">
        <title>101 Dothideomycetes genomes: a test case for predicting lifestyles and emergence of pathogens.</title>
        <authorList>
            <person name="Haridas S."/>
            <person name="Albert R."/>
            <person name="Binder M."/>
            <person name="Bloem J."/>
            <person name="Labutti K."/>
            <person name="Salamov A."/>
            <person name="Andreopoulos B."/>
            <person name="Baker S."/>
            <person name="Barry K."/>
            <person name="Bills G."/>
            <person name="Bluhm B."/>
            <person name="Cannon C."/>
            <person name="Castanera R."/>
            <person name="Culley D."/>
            <person name="Daum C."/>
            <person name="Ezra D."/>
            <person name="Gonzalez J."/>
            <person name="Henrissat B."/>
            <person name="Kuo A."/>
            <person name="Liang C."/>
            <person name="Lipzen A."/>
            <person name="Lutzoni F."/>
            <person name="Magnuson J."/>
            <person name="Mondo S."/>
            <person name="Nolan M."/>
            <person name="Ohm R."/>
            <person name="Pangilinan J."/>
            <person name="Park H.-J."/>
            <person name="Ramirez L."/>
            <person name="Alfaro M."/>
            <person name="Sun H."/>
            <person name="Tritt A."/>
            <person name="Yoshinaga Y."/>
            <person name="Zwiers L.-H."/>
            <person name="Turgeon B."/>
            <person name="Goodwin S."/>
            <person name="Spatafora J."/>
            <person name="Crous P."/>
            <person name="Grigoriev I."/>
        </authorList>
    </citation>
    <scope>NUCLEOTIDE SEQUENCE</scope>
    <source>
        <strain evidence="2">HMLAC05119</strain>
    </source>
</reference>
<protein>
    <submittedName>
        <fullName evidence="2">Uncharacterized protein</fullName>
    </submittedName>
</protein>
<dbReference type="Proteomes" id="UP000800096">
    <property type="component" value="Unassembled WGS sequence"/>
</dbReference>
<dbReference type="AlphaFoldDB" id="A0A6A5QE38"/>
<dbReference type="OrthoDB" id="1930084at2759"/>
<sequence length="53" mass="5745">LRADGRDVTRRRGSEPPSARSLSASADTACARPAKGRRRRGEVPSPACAPERW</sequence>